<dbReference type="SUPFAM" id="SSF50978">
    <property type="entry name" value="WD40 repeat-like"/>
    <property type="match status" value="1"/>
</dbReference>
<dbReference type="Gene3D" id="2.130.10.10">
    <property type="entry name" value="YVTN repeat-like/Quinoprotein amine dehydrogenase"/>
    <property type="match status" value="1"/>
</dbReference>
<feature type="compositionally biased region" description="Polar residues" evidence="1">
    <location>
        <begin position="537"/>
        <end position="555"/>
    </location>
</feature>
<dbReference type="OMA" id="LYPLPEC"/>
<feature type="region of interest" description="Disordered" evidence="1">
    <location>
        <begin position="472"/>
        <end position="521"/>
    </location>
</feature>
<organism evidence="6">
    <name type="scientific">Arthroderma gypseum (strain ATCC MYA-4604 / CBS 118893)</name>
    <name type="common">Microsporum gypseum</name>
    <dbReference type="NCBI Taxonomy" id="535722"/>
    <lineage>
        <taxon>Eukaryota</taxon>
        <taxon>Fungi</taxon>
        <taxon>Dikarya</taxon>
        <taxon>Ascomycota</taxon>
        <taxon>Pezizomycotina</taxon>
        <taxon>Eurotiomycetes</taxon>
        <taxon>Eurotiomycetidae</taxon>
        <taxon>Onygenales</taxon>
        <taxon>Arthrodermataceae</taxon>
        <taxon>Nannizzia</taxon>
    </lineage>
</organism>
<dbReference type="Proteomes" id="UP000002669">
    <property type="component" value="Unassembled WGS sequence"/>
</dbReference>
<feature type="domain" description="DUF7100" evidence="3">
    <location>
        <begin position="9"/>
        <end position="337"/>
    </location>
</feature>
<feature type="compositionally biased region" description="Polar residues" evidence="1">
    <location>
        <begin position="493"/>
        <end position="509"/>
    </location>
</feature>
<dbReference type="OrthoDB" id="5321461at2759"/>
<dbReference type="eggNOG" id="ENOG502SH8E">
    <property type="taxonomic scope" value="Eukaryota"/>
</dbReference>
<feature type="region of interest" description="Disordered" evidence="1">
    <location>
        <begin position="535"/>
        <end position="623"/>
    </location>
</feature>
<feature type="domain" description="DUF7101" evidence="4">
    <location>
        <begin position="350"/>
        <end position="445"/>
    </location>
</feature>
<feature type="region of interest" description="Disordered" evidence="1">
    <location>
        <begin position="1062"/>
        <end position="1104"/>
    </location>
</feature>
<sequence>MAPATASTQFLHLANVFRLLSLRSDADDIILELLGRFSLDKIYADSNRERFQQLVGTLLSQLNAVLYIQRLSLPSERELAEEYVGFLANWETIARSVEFILQVVIEGHENLFNVHQQLDVQLADLVSTALRVLSFHPKSLPDVKDQKHRFARIHRLLDKLHDRYPGPRPCLLLICRDMANALRMDPTSLPLPRKLMKEIPNLAFDLYPLHDCFSDRYVSTIVEQESPSNNWLTQFLALRDITQFVVGASIQYAVSEETEDFDLPASCAKTRDVILACLDKIRMPNNYPKLELLSMFSEAFRTILPDTPPINGFRNLSGLLGDVNGVEAIKSFCSSLSNRQIIHRSSDGPLMHAIAEVNRRITLLDDPNETSEDVVPRVPRVYALNCKSCHLAGNTQLRVLEQLEFPKPAEGSEIGLPSNTKCVQCKQIVTLAREIPLIRETWELLNDVEYNADPPSELRHFSPPYRLFPPKLLSDPASSLRPPQSPNPSPSPTTIGRSPTTATSISPVSPDTRYASEDTHTQELGSITEVVSPDAELSQQHLTNTSDHSAHNGSATRRKQSVKIADIHRTASQHSVSPPRAGTSIRSLHGGRIARIFNKSKREHRSAASGDASSHSSGSMENQRPEEICLKNLTSAAKSQVKGRVSKLMNVSLSQNSTNALFWMPSTIQVWDVGVTPAAVTRIIPTEGSCLLAAVTKRYLAYIVGSKDQKLTLRIINLSFPTAAPLEYQMPSSQWCKSIAICPRESYVVVGFKNATVRFFKTAMFEPQREFRLHGRYHSECEDCPSVDTLSFSPDGETLIASTRNAKGVIQTFLRRASTFTFQELSNCHYPIPLHESEDGGISSVLYRPGVGGEDDLVCITTWTQSGTPLLLSPKTGHRVEIKADGSGHGRRLGTRVQCGAFSLTGKQLGMVNDKGHLYLVTNLNSSVMEARRLATTKELTARCSFFAMSFMVLQGDESIVLAWADVNKSMGYIRRIPIPFTHGESTMTDTTLSHHQDVTELPGDIGGGTYSSFTDRSGDTCQNATQLPSRPAARYRTITIFKNAVDRQNFQGEEMGNSILKSVKAPSPYPGAETSHPDEGTGHKTPFNLKPPPDERRLSVAAR</sequence>
<gene>
    <name evidence="5" type="ORF">MGYG_05647</name>
</gene>
<evidence type="ECO:0000256" key="1">
    <source>
        <dbReference type="SAM" id="MobiDB-lite"/>
    </source>
</evidence>
<evidence type="ECO:0000259" key="4">
    <source>
        <dbReference type="Pfam" id="PF23392"/>
    </source>
</evidence>
<dbReference type="STRING" id="535722.E4UX11"/>
<reference evidence="6" key="1">
    <citation type="journal article" date="2012" name="MBio">
        <title>Comparative genome analysis of Trichophyton rubrum and related dermatophytes reveals candidate genes involved in infection.</title>
        <authorList>
            <person name="Martinez D.A."/>
            <person name="Oliver B.G."/>
            <person name="Graeser Y."/>
            <person name="Goldberg J.M."/>
            <person name="Li W."/>
            <person name="Martinez-Rossi N.M."/>
            <person name="Monod M."/>
            <person name="Shelest E."/>
            <person name="Barton R.C."/>
            <person name="Birch E."/>
            <person name="Brakhage A.A."/>
            <person name="Chen Z."/>
            <person name="Gurr S.J."/>
            <person name="Heiman D."/>
            <person name="Heitman J."/>
            <person name="Kosti I."/>
            <person name="Rossi A."/>
            <person name="Saif S."/>
            <person name="Samalova M."/>
            <person name="Saunders C.W."/>
            <person name="Shea T."/>
            <person name="Summerbell R.C."/>
            <person name="Xu J."/>
            <person name="Young S."/>
            <person name="Zeng Q."/>
            <person name="Birren B.W."/>
            <person name="Cuomo C.A."/>
            <person name="White T.C."/>
        </authorList>
    </citation>
    <scope>NUCLEOTIDE SEQUENCE [LARGE SCALE GENOMIC DNA]</scope>
    <source>
        <strain evidence="6">ATCC MYA-4604 / CBS 118893</strain>
    </source>
</reference>
<dbReference type="Pfam" id="PF23388">
    <property type="entry name" value="DUF7099"/>
    <property type="match status" value="1"/>
</dbReference>
<dbReference type="AlphaFoldDB" id="E4UX11"/>
<dbReference type="EMBL" id="DS989825">
    <property type="protein sequence ID" value="EFR02650.1"/>
    <property type="molecule type" value="Genomic_DNA"/>
</dbReference>
<dbReference type="Pfam" id="PF23391">
    <property type="entry name" value="DUF7100"/>
    <property type="match status" value="1"/>
</dbReference>
<evidence type="ECO:0000313" key="5">
    <source>
        <dbReference type="EMBL" id="EFR02650.1"/>
    </source>
</evidence>
<dbReference type="Pfam" id="PF23392">
    <property type="entry name" value="DUF7101"/>
    <property type="match status" value="1"/>
</dbReference>
<dbReference type="VEuPathDB" id="FungiDB:MGYG_05647"/>
<evidence type="ECO:0000313" key="6">
    <source>
        <dbReference type="Proteomes" id="UP000002669"/>
    </source>
</evidence>
<accession>E4UX11</accession>
<evidence type="ECO:0000259" key="3">
    <source>
        <dbReference type="Pfam" id="PF23391"/>
    </source>
</evidence>
<name>E4UX11_ARTGP</name>
<dbReference type="InterPro" id="IPR036322">
    <property type="entry name" value="WD40_repeat_dom_sf"/>
</dbReference>
<dbReference type="InterPro" id="IPR055525">
    <property type="entry name" value="DUF7099"/>
</dbReference>
<dbReference type="GeneID" id="10028338"/>
<dbReference type="InterPro" id="IPR015943">
    <property type="entry name" value="WD40/YVTN_repeat-like_dom_sf"/>
</dbReference>
<feature type="domain" description="DUF7099" evidence="2">
    <location>
        <begin position="614"/>
        <end position="978"/>
    </location>
</feature>
<dbReference type="RefSeq" id="XP_003173061.1">
    <property type="nucleotide sequence ID" value="XM_003173013.1"/>
</dbReference>
<evidence type="ECO:0000259" key="2">
    <source>
        <dbReference type="Pfam" id="PF23388"/>
    </source>
</evidence>
<dbReference type="HOGENOM" id="CLU_010931_0_0_1"/>
<dbReference type="InterPro" id="IPR055526">
    <property type="entry name" value="DUF7100"/>
</dbReference>
<keyword evidence="6" id="KW-1185">Reference proteome</keyword>
<dbReference type="InParanoid" id="E4UX11"/>
<feature type="compositionally biased region" description="Low complexity" evidence="1">
    <location>
        <begin position="607"/>
        <end position="619"/>
    </location>
</feature>
<feature type="compositionally biased region" description="Basic and acidic residues" evidence="1">
    <location>
        <begin position="1093"/>
        <end position="1104"/>
    </location>
</feature>
<dbReference type="InterPro" id="IPR055527">
    <property type="entry name" value="DUF7101"/>
</dbReference>
<proteinExistence type="predicted"/>
<protein>
    <submittedName>
        <fullName evidence="5">WD40 repeat protein</fullName>
    </submittedName>
</protein>